<evidence type="ECO:0000259" key="3">
    <source>
        <dbReference type="PROSITE" id="PS50006"/>
    </source>
</evidence>
<accession>A0ABW4W489</accession>
<feature type="domain" description="FHA" evidence="3">
    <location>
        <begin position="447"/>
        <end position="498"/>
    </location>
</feature>
<dbReference type="InterPro" id="IPR000253">
    <property type="entry name" value="FHA_dom"/>
</dbReference>
<dbReference type="Pfam" id="PF00498">
    <property type="entry name" value="FHA"/>
    <property type="match status" value="1"/>
</dbReference>
<dbReference type="InterPro" id="IPR008984">
    <property type="entry name" value="SMAD_FHA_dom_sf"/>
</dbReference>
<comment type="caution">
    <text evidence="4">The sequence shown here is derived from an EMBL/GenBank/DDBJ whole genome shotgun (WGS) entry which is preliminary data.</text>
</comment>
<evidence type="ECO:0000256" key="2">
    <source>
        <dbReference type="SAM" id="Phobius"/>
    </source>
</evidence>
<dbReference type="InterPro" id="IPR050923">
    <property type="entry name" value="Cell_Proc_Reg/RNA_Proc"/>
</dbReference>
<organism evidence="4 5">
    <name type="scientific">Ornithinibacillus salinisoli</name>
    <dbReference type="NCBI Taxonomy" id="1848459"/>
    <lineage>
        <taxon>Bacteria</taxon>
        <taxon>Bacillati</taxon>
        <taxon>Bacillota</taxon>
        <taxon>Bacilli</taxon>
        <taxon>Bacillales</taxon>
        <taxon>Bacillaceae</taxon>
        <taxon>Ornithinibacillus</taxon>
    </lineage>
</organism>
<dbReference type="Pfam" id="PF19909">
    <property type="entry name" value="DUF6382"/>
    <property type="match status" value="1"/>
</dbReference>
<dbReference type="SUPFAM" id="SSF49879">
    <property type="entry name" value="SMAD/FHA domain"/>
    <property type="match status" value="1"/>
</dbReference>
<gene>
    <name evidence="4" type="ORF">ACFSJF_17915</name>
</gene>
<evidence type="ECO:0000256" key="1">
    <source>
        <dbReference type="SAM" id="MobiDB-lite"/>
    </source>
</evidence>
<feature type="compositionally biased region" description="Polar residues" evidence="1">
    <location>
        <begin position="343"/>
        <end position="355"/>
    </location>
</feature>
<feature type="compositionally biased region" description="Basic residues" evidence="1">
    <location>
        <begin position="252"/>
        <end position="261"/>
    </location>
</feature>
<evidence type="ECO:0000313" key="4">
    <source>
        <dbReference type="EMBL" id="MFD2046154.1"/>
    </source>
</evidence>
<feature type="region of interest" description="Disordered" evidence="1">
    <location>
        <begin position="205"/>
        <end position="262"/>
    </location>
</feature>
<dbReference type="EMBL" id="JBHUHQ010000021">
    <property type="protein sequence ID" value="MFD2046154.1"/>
    <property type="molecule type" value="Genomic_DNA"/>
</dbReference>
<dbReference type="RefSeq" id="WP_377556898.1">
    <property type="nucleotide sequence ID" value="NZ_JBHUHQ010000021.1"/>
</dbReference>
<evidence type="ECO:0000313" key="5">
    <source>
        <dbReference type="Proteomes" id="UP001597383"/>
    </source>
</evidence>
<feature type="compositionally biased region" description="Polar residues" evidence="1">
    <location>
        <begin position="205"/>
        <end position="231"/>
    </location>
</feature>
<dbReference type="Gene3D" id="2.60.200.20">
    <property type="match status" value="1"/>
</dbReference>
<proteinExistence type="predicted"/>
<feature type="region of interest" description="Disordered" evidence="1">
    <location>
        <begin position="334"/>
        <end position="359"/>
    </location>
</feature>
<dbReference type="PROSITE" id="PS50006">
    <property type="entry name" value="FHA_DOMAIN"/>
    <property type="match status" value="1"/>
</dbReference>
<keyword evidence="2" id="KW-1133">Transmembrane helix</keyword>
<keyword evidence="5" id="KW-1185">Reference proteome</keyword>
<keyword evidence="2" id="KW-0472">Membrane</keyword>
<dbReference type="SMART" id="SM00240">
    <property type="entry name" value="FHA"/>
    <property type="match status" value="1"/>
</dbReference>
<sequence>MGTIYNLGYEHVHQNGQSIVFKEKDGQKLTVNDLHTVQLKMMQSNRIPHLLALTVENIDLATKLHYNINSKNRVSTYFRSNSTSMNDYYQLFLSIIKVLEDSSSYMLNQQNFILRSDFIFIGENASDVYLAYLPVKDLKKDSSVTADMKQLLTDIAGEVEGLQGNEFKSILNYIKNPSFSLSGLKKLFLDLISLRSNVNQFQSYDPYGSSNNEGEMDYSQQTPHHSSAHVTKNSEQKRPTSTNIDEVVPKSQKTKNKKAKKQLPALTSREKVYMFAGAFLAIGLTWKLYDMNPTTVILVTCTGISVLILTCLIVYAKFWRPGTPAIEIPIQEEPVEEKKQQHAQKYQAPQRNPQSAVGERQNVYHQVPPQQERPTFTPNIPNFSTHQSVAASTMDTPLLTPESDDTVLLEEEANLELNQTDNGFLALLHRSSEDGKVNTIVINSNNFLIGRNADSVHFAEEATGVSRIHAEIIKIDPTSYGLKDLGSKNGTKLNGNTLVPYKVYALNENDEFVLGKANYIFKWSSTE</sequence>
<feature type="transmembrane region" description="Helical" evidence="2">
    <location>
        <begin position="295"/>
        <end position="316"/>
    </location>
</feature>
<dbReference type="PANTHER" id="PTHR23308">
    <property type="entry name" value="NUCLEAR INHIBITOR OF PROTEIN PHOSPHATASE-1"/>
    <property type="match status" value="1"/>
</dbReference>
<protein>
    <submittedName>
        <fullName evidence="4">DUF6382 domain-containing protein</fullName>
    </submittedName>
</protein>
<keyword evidence="2" id="KW-0812">Transmembrane</keyword>
<dbReference type="InterPro" id="IPR045962">
    <property type="entry name" value="DUF6382"/>
</dbReference>
<dbReference type="Proteomes" id="UP001597383">
    <property type="component" value="Unassembled WGS sequence"/>
</dbReference>
<feature type="transmembrane region" description="Helical" evidence="2">
    <location>
        <begin position="272"/>
        <end position="289"/>
    </location>
</feature>
<dbReference type="CDD" id="cd00060">
    <property type="entry name" value="FHA"/>
    <property type="match status" value="1"/>
</dbReference>
<name>A0ABW4W489_9BACI</name>
<reference evidence="5" key="1">
    <citation type="journal article" date="2019" name="Int. J. Syst. Evol. Microbiol.">
        <title>The Global Catalogue of Microorganisms (GCM) 10K type strain sequencing project: providing services to taxonomists for standard genome sequencing and annotation.</title>
        <authorList>
            <consortium name="The Broad Institute Genomics Platform"/>
            <consortium name="The Broad Institute Genome Sequencing Center for Infectious Disease"/>
            <person name="Wu L."/>
            <person name="Ma J."/>
        </authorList>
    </citation>
    <scope>NUCLEOTIDE SEQUENCE [LARGE SCALE GENOMIC DNA]</scope>
    <source>
        <strain evidence="5">R28</strain>
    </source>
</reference>